<protein>
    <submittedName>
        <fullName evidence="1">Uncharacterized protein</fullName>
    </submittedName>
</protein>
<gene>
    <name evidence="1" type="ORF">L2E82_38861</name>
</gene>
<accession>A0ACB9AHD4</accession>
<reference evidence="2" key="1">
    <citation type="journal article" date="2022" name="Mol. Ecol. Resour.">
        <title>The genomes of chicory, endive, great burdock and yacon provide insights into Asteraceae palaeo-polyploidization history and plant inulin production.</title>
        <authorList>
            <person name="Fan W."/>
            <person name="Wang S."/>
            <person name="Wang H."/>
            <person name="Wang A."/>
            <person name="Jiang F."/>
            <person name="Liu H."/>
            <person name="Zhao H."/>
            <person name="Xu D."/>
            <person name="Zhang Y."/>
        </authorList>
    </citation>
    <scope>NUCLEOTIDE SEQUENCE [LARGE SCALE GENOMIC DNA]</scope>
    <source>
        <strain evidence="2">cv. Punajuju</strain>
    </source>
</reference>
<dbReference type="Proteomes" id="UP001055811">
    <property type="component" value="Linkage Group LG07"/>
</dbReference>
<sequence>MSGPGLLKAIGIRIEAKQQRVVVTGDVSPVVLLRKLLKAGKHAELWPEKPPEIPPQKNEKPPTSNQGSVSEEYAVSTKEIKPPASRTEKPIEDLKRVGKTAAPAGGEPESSGGKGDEGVGKTEGGKVAVEVL</sequence>
<reference evidence="1 2" key="2">
    <citation type="journal article" date="2022" name="Mol. Ecol. Resour.">
        <title>The genomes of chicory, endive, great burdock and yacon provide insights into Asteraceae paleo-polyploidization history and plant inulin production.</title>
        <authorList>
            <person name="Fan W."/>
            <person name="Wang S."/>
            <person name="Wang H."/>
            <person name="Wang A."/>
            <person name="Jiang F."/>
            <person name="Liu H."/>
            <person name="Zhao H."/>
            <person name="Xu D."/>
            <person name="Zhang Y."/>
        </authorList>
    </citation>
    <scope>NUCLEOTIDE SEQUENCE [LARGE SCALE GENOMIC DNA]</scope>
    <source>
        <strain evidence="2">cv. Punajuju</strain>
        <tissue evidence="1">Leaves</tissue>
    </source>
</reference>
<keyword evidence="2" id="KW-1185">Reference proteome</keyword>
<evidence type="ECO:0000313" key="2">
    <source>
        <dbReference type="Proteomes" id="UP001055811"/>
    </source>
</evidence>
<organism evidence="1 2">
    <name type="scientific">Cichorium intybus</name>
    <name type="common">Chicory</name>
    <dbReference type="NCBI Taxonomy" id="13427"/>
    <lineage>
        <taxon>Eukaryota</taxon>
        <taxon>Viridiplantae</taxon>
        <taxon>Streptophyta</taxon>
        <taxon>Embryophyta</taxon>
        <taxon>Tracheophyta</taxon>
        <taxon>Spermatophyta</taxon>
        <taxon>Magnoliopsida</taxon>
        <taxon>eudicotyledons</taxon>
        <taxon>Gunneridae</taxon>
        <taxon>Pentapetalae</taxon>
        <taxon>asterids</taxon>
        <taxon>campanulids</taxon>
        <taxon>Asterales</taxon>
        <taxon>Asteraceae</taxon>
        <taxon>Cichorioideae</taxon>
        <taxon>Cichorieae</taxon>
        <taxon>Cichoriinae</taxon>
        <taxon>Cichorium</taxon>
    </lineage>
</organism>
<proteinExistence type="predicted"/>
<dbReference type="EMBL" id="CM042015">
    <property type="protein sequence ID" value="KAI3709103.1"/>
    <property type="molecule type" value="Genomic_DNA"/>
</dbReference>
<comment type="caution">
    <text evidence="1">The sequence shown here is derived from an EMBL/GenBank/DDBJ whole genome shotgun (WGS) entry which is preliminary data.</text>
</comment>
<evidence type="ECO:0000313" key="1">
    <source>
        <dbReference type="EMBL" id="KAI3709103.1"/>
    </source>
</evidence>
<name>A0ACB9AHD4_CICIN</name>